<feature type="compositionally biased region" description="Pro residues" evidence="1">
    <location>
        <begin position="277"/>
        <end position="289"/>
    </location>
</feature>
<dbReference type="AlphaFoldDB" id="A0A850R4P8"/>
<dbReference type="PROSITE" id="PS51724">
    <property type="entry name" value="SPOR"/>
    <property type="match status" value="1"/>
</dbReference>
<accession>A0A850R4P8</accession>
<comment type="caution">
    <text evidence="4">The sequence shown here is derived from an EMBL/GenBank/DDBJ whole genome shotgun (WGS) entry which is preliminary data.</text>
</comment>
<dbReference type="InterPro" id="IPR007730">
    <property type="entry name" value="SPOR-like_dom"/>
</dbReference>
<organism evidence="4 5">
    <name type="scientific">Allochromatium humboldtianum</name>
    <dbReference type="NCBI Taxonomy" id="504901"/>
    <lineage>
        <taxon>Bacteria</taxon>
        <taxon>Pseudomonadati</taxon>
        <taxon>Pseudomonadota</taxon>
        <taxon>Gammaproteobacteria</taxon>
        <taxon>Chromatiales</taxon>
        <taxon>Chromatiaceae</taxon>
        <taxon>Allochromatium</taxon>
    </lineage>
</organism>
<evidence type="ECO:0000313" key="5">
    <source>
        <dbReference type="Proteomes" id="UP000592294"/>
    </source>
</evidence>
<evidence type="ECO:0000256" key="2">
    <source>
        <dbReference type="SAM" id="Phobius"/>
    </source>
</evidence>
<evidence type="ECO:0000313" key="4">
    <source>
        <dbReference type="EMBL" id="NVZ08644.1"/>
    </source>
</evidence>
<dbReference type="EMBL" id="JABZEO010000003">
    <property type="protein sequence ID" value="NVZ08644.1"/>
    <property type="molecule type" value="Genomic_DNA"/>
</dbReference>
<proteinExistence type="predicted"/>
<feature type="region of interest" description="Disordered" evidence="1">
    <location>
        <begin position="1"/>
        <end position="38"/>
    </location>
</feature>
<evidence type="ECO:0000256" key="1">
    <source>
        <dbReference type="SAM" id="MobiDB-lite"/>
    </source>
</evidence>
<dbReference type="GO" id="GO:0042834">
    <property type="term" value="F:peptidoglycan binding"/>
    <property type="evidence" value="ECO:0007669"/>
    <property type="project" value="InterPro"/>
</dbReference>
<dbReference type="RefSeq" id="WP_176975430.1">
    <property type="nucleotide sequence ID" value="NZ_JABZEO010000003.1"/>
</dbReference>
<sequence>MDKTETAQPDSSSQTAATTDTDGATSPAQASGGAERSTNAGEVLQRYLKAQATQISRIVASLNQYRQDVQKLEVSLIARIGDVDDDRRHAATRLQRTLQTQRDDLDERLKRHGSLMAMLLLLFSLLVAGTLIFFLFKLNATQEAFETQMTDLKKTLEQIDVSSRKEPDPQTRAQLDRLSAALAEISRSIERLDEEAPPGLDLDLRLQPEPTSGPEPEPEAEPKPEPESASEPAPEPESSPESAPDPSSSPETPPSTESESESASEPELESKQEPEVAPAPPEPAPPPSEPETESTPAPESETESEQTPDTLAFDEIGPTPEAPDISADDAEPAPTTEPEAESSESAPDRPVTDPESTPAPETVIAPDVPADQADTAVDALRSSSLATHPVQVGDRPFTVQLIGFHTLEALEGFAADHVLPVVYYYRQETYQGRPWFVLIHSLHETREAAEAVVAQLPPALANLNIWIRRLKSETELIEVRRLGS</sequence>
<name>A0A850R4P8_9GAMM</name>
<keyword evidence="2" id="KW-1133">Transmembrane helix</keyword>
<keyword evidence="2" id="KW-0472">Membrane</keyword>
<feature type="region of interest" description="Disordered" evidence="1">
    <location>
        <begin position="190"/>
        <end position="369"/>
    </location>
</feature>
<feature type="compositionally biased region" description="Low complexity" evidence="1">
    <location>
        <begin position="239"/>
        <end position="257"/>
    </location>
</feature>
<evidence type="ECO:0000259" key="3">
    <source>
        <dbReference type="PROSITE" id="PS51724"/>
    </source>
</evidence>
<keyword evidence="5" id="KW-1185">Reference proteome</keyword>
<keyword evidence="2" id="KW-0812">Transmembrane</keyword>
<dbReference type="Gene3D" id="3.30.70.1070">
    <property type="entry name" value="Sporulation related repeat"/>
    <property type="match status" value="1"/>
</dbReference>
<protein>
    <recommendedName>
        <fullName evidence="3">SPOR domain-containing protein</fullName>
    </recommendedName>
</protein>
<dbReference type="InterPro" id="IPR036680">
    <property type="entry name" value="SPOR-like_sf"/>
</dbReference>
<feature type="compositionally biased region" description="Acidic residues" evidence="1">
    <location>
        <begin position="258"/>
        <end position="267"/>
    </location>
</feature>
<feature type="domain" description="SPOR" evidence="3">
    <location>
        <begin position="391"/>
        <end position="469"/>
    </location>
</feature>
<dbReference type="Proteomes" id="UP000592294">
    <property type="component" value="Unassembled WGS sequence"/>
</dbReference>
<gene>
    <name evidence="4" type="ORF">HW932_05145</name>
</gene>
<reference evidence="4 5" key="1">
    <citation type="submission" date="2020-06" db="EMBL/GenBank/DDBJ databases">
        <title>Whole-genome sequence of Allochromatium humboldtianum DSM 21881, type strain.</title>
        <authorList>
            <person name="Kyndt J.A."/>
            <person name="Meyer T.E."/>
        </authorList>
    </citation>
    <scope>NUCLEOTIDE SEQUENCE [LARGE SCALE GENOMIC DNA]</scope>
    <source>
        <strain evidence="4 5">DSM 21881</strain>
    </source>
</reference>
<feature type="transmembrane region" description="Helical" evidence="2">
    <location>
        <begin position="115"/>
        <end position="136"/>
    </location>
</feature>
<feature type="compositionally biased region" description="Low complexity" evidence="1">
    <location>
        <begin position="1"/>
        <end position="28"/>
    </location>
</feature>